<organism evidence="2">
    <name type="scientific">Oryza brachyantha</name>
    <name type="common">malo sina</name>
    <dbReference type="NCBI Taxonomy" id="4533"/>
    <lineage>
        <taxon>Eukaryota</taxon>
        <taxon>Viridiplantae</taxon>
        <taxon>Streptophyta</taxon>
        <taxon>Embryophyta</taxon>
        <taxon>Tracheophyta</taxon>
        <taxon>Spermatophyta</taxon>
        <taxon>Magnoliopsida</taxon>
        <taxon>Liliopsida</taxon>
        <taxon>Poales</taxon>
        <taxon>Poaceae</taxon>
        <taxon>BOP clade</taxon>
        <taxon>Oryzoideae</taxon>
        <taxon>Oryzeae</taxon>
        <taxon>Oryzinae</taxon>
        <taxon>Oryza</taxon>
    </lineage>
</organism>
<dbReference type="EnsemblPlants" id="OB0037G10400.1">
    <property type="protein sequence ID" value="OB0037G10400.1"/>
    <property type="gene ID" value="OB0037G10400"/>
</dbReference>
<dbReference type="OMA" id="PMEECEE"/>
<dbReference type="Pfam" id="PF04937">
    <property type="entry name" value="DUF659"/>
    <property type="match status" value="1"/>
</dbReference>
<dbReference type="InterPro" id="IPR012337">
    <property type="entry name" value="RNaseH-like_sf"/>
</dbReference>
<dbReference type="AlphaFoldDB" id="J3KU07"/>
<dbReference type="STRING" id="4533.J3KU07"/>
<keyword evidence="3" id="KW-1185">Reference proteome</keyword>
<dbReference type="SUPFAM" id="SSF53098">
    <property type="entry name" value="Ribonuclease H-like"/>
    <property type="match status" value="1"/>
</dbReference>
<accession>J3KU07</accession>
<dbReference type="HOGENOM" id="CLU_947893_0_0_1"/>
<evidence type="ECO:0000259" key="1">
    <source>
        <dbReference type="Pfam" id="PF04937"/>
    </source>
</evidence>
<dbReference type="PANTHER" id="PTHR32166:SF74">
    <property type="entry name" value="OS05G0256350 PROTEIN"/>
    <property type="match status" value="1"/>
</dbReference>
<dbReference type="Gramene" id="OB0037G10400.1">
    <property type="protein sequence ID" value="OB0037G10400.1"/>
    <property type="gene ID" value="OB0037G10400"/>
</dbReference>
<evidence type="ECO:0000313" key="2">
    <source>
        <dbReference type="EnsemblPlants" id="OB0037G10400.1"/>
    </source>
</evidence>
<dbReference type="InterPro" id="IPR007021">
    <property type="entry name" value="DUF659"/>
</dbReference>
<dbReference type="PANTHER" id="PTHR32166">
    <property type="entry name" value="OSJNBA0013A04.12 PROTEIN"/>
    <property type="match status" value="1"/>
</dbReference>
<protein>
    <recommendedName>
        <fullName evidence="1">DUF659 domain-containing protein</fullName>
    </recommendedName>
</protein>
<name>J3KU07_ORYBR</name>
<proteinExistence type="predicted"/>
<evidence type="ECO:0000313" key="3">
    <source>
        <dbReference type="Proteomes" id="UP000006038"/>
    </source>
</evidence>
<feature type="domain" description="DUF659" evidence="1">
    <location>
        <begin position="5"/>
        <end position="68"/>
    </location>
</feature>
<dbReference type="Proteomes" id="UP000006038">
    <property type="component" value="Unassembled WGS sequence"/>
</dbReference>
<sequence length="294" mass="33776">MLSGIRDVGQENVLHVITDNALGNLAAGRMLPEKYPRIYWTSCAAHCIDLMLKNFARINPLDRLLRLVDAIGFIYGGLMDARIELAQFLRNELELCIPVINAIDYYMEGKLDSELHLIAYYLNPYYFYRKRNEIISSEKIFANVHRFIQRFYPDEQIQGCERNWSAFEWTQTKKRNKLTVQRQNDIVFVQFNSRTKKVGSAKIEDPPMEECEENGSCNTEGWLEDESAGSQNVARVQSWGYTAKMPDASAKRSHRKATKISSKHGRRLLGEKSNCASTSRTSISANKLMKITMN</sequence>
<reference evidence="2" key="1">
    <citation type="submission" date="2015-06" db="UniProtKB">
        <authorList>
            <consortium name="EnsemblPlants"/>
        </authorList>
    </citation>
    <scope>IDENTIFICATION</scope>
</reference>